<protein>
    <submittedName>
        <fullName evidence="1">Uncharacterized protein</fullName>
    </submittedName>
</protein>
<reference evidence="1 2" key="1">
    <citation type="submission" date="2016-08" db="EMBL/GenBank/DDBJ databases">
        <title>Genomes of anaerobic fungi encode conserved fungal cellulosomes for biomass hydrolysis.</title>
        <authorList>
            <consortium name="DOE Joint Genome Institute"/>
            <person name="Haitjema C.H."/>
            <person name="Gilmore S.P."/>
            <person name="Henske J.K."/>
            <person name="Solomon K.V."/>
            <person name="De Groot R."/>
            <person name="Kuo A."/>
            <person name="Mondo S.J."/>
            <person name="Salamov A.A."/>
            <person name="Labutti K."/>
            <person name="Zhao Z."/>
            <person name="Chiniquy J."/>
            <person name="Barry K."/>
            <person name="Brewer H.M."/>
            <person name="Purvine S.O."/>
            <person name="Wright A.T."/>
            <person name="Boxma B."/>
            <person name="Van Alen T."/>
            <person name="Hackstein J.H."/>
            <person name="Baker S.E."/>
            <person name="Grigoriev I.V."/>
            <person name="O'Malley M.A."/>
        </authorList>
    </citation>
    <scope>NUCLEOTIDE SEQUENCE [LARGE SCALE GENOMIC DNA]</scope>
    <source>
        <strain evidence="2">finn</strain>
    </source>
</reference>
<name>A0A1Y1U6J0_9FUNG</name>
<dbReference type="Proteomes" id="UP000193719">
    <property type="component" value="Unassembled WGS sequence"/>
</dbReference>
<evidence type="ECO:0000313" key="1">
    <source>
        <dbReference type="EMBL" id="ORX33612.1"/>
    </source>
</evidence>
<sequence length="141" mass="16610">MQKLKVLYRKKKIADPNYWLKKLYSLKAKNLTDCKDIINQINEIFYVMNRNNIQLGTWEKIRVLYLSFPKNLREKIHPNGNESGEEKSDESTISLVIDSPDNKTIWTFDTGASEHITNNKDILTNFEEEKVILKCAKRIYL</sequence>
<dbReference type="EMBL" id="MCFH01000209">
    <property type="protein sequence ID" value="ORX33612.1"/>
    <property type="molecule type" value="Genomic_DNA"/>
</dbReference>
<evidence type="ECO:0000313" key="2">
    <source>
        <dbReference type="Proteomes" id="UP000193719"/>
    </source>
</evidence>
<keyword evidence="2" id="KW-1185">Reference proteome</keyword>
<dbReference type="AlphaFoldDB" id="A0A1Y1U6J0"/>
<proteinExistence type="predicted"/>
<comment type="caution">
    <text evidence="1">The sequence shown here is derived from an EMBL/GenBank/DDBJ whole genome shotgun (WGS) entry which is preliminary data.</text>
</comment>
<organism evidence="1 2">
    <name type="scientific">Piromyces finnis</name>
    <dbReference type="NCBI Taxonomy" id="1754191"/>
    <lineage>
        <taxon>Eukaryota</taxon>
        <taxon>Fungi</taxon>
        <taxon>Fungi incertae sedis</taxon>
        <taxon>Chytridiomycota</taxon>
        <taxon>Chytridiomycota incertae sedis</taxon>
        <taxon>Neocallimastigomycetes</taxon>
        <taxon>Neocallimastigales</taxon>
        <taxon>Neocallimastigaceae</taxon>
        <taxon>Piromyces</taxon>
    </lineage>
</organism>
<gene>
    <name evidence="1" type="ORF">BCR36DRAFT_448949</name>
</gene>
<accession>A0A1Y1U6J0</accession>
<reference evidence="1 2" key="2">
    <citation type="submission" date="2016-08" db="EMBL/GenBank/DDBJ databases">
        <title>Pervasive Adenine N6-methylation of Active Genes in Fungi.</title>
        <authorList>
            <consortium name="DOE Joint Genome Institute"/>
            <person name="Mondo S.J."/>
            <person name="Dannebaum R.O."/>
            <person name="Kuo R.C."/>
            <person name="Labutti K."/>
            <person name="Haridas S."/>
            <person name="Kuo A."/>
            <person name="Salamov A."/>
            <person name="Ahrendt S.R."/>
            <person name="Lipzen A."/>
            <person name="Sullivan W."/>
            <person name="Andreopoulos W.B."/>
            <person name="Clum A."/>
            <person name="Lindquist E."/>
            <person name="Daum C."/>
            <person name="Ramamoorthy G.K."/>
            <person name="Gryganskyi A."/>
            <person name="Culley D."/>
            <person name="Magnuson J.K."/>
            <person name="James T.Y."/>
            <person name="O'Malley M.A."/>
            <person name="Stajich J.E."/>
            <person name="Spatafora J.W."/>
            <person name="Visel A."/>
            <person name="Grigoriev I.V."/>
        </authorList>
    </citation>
    <scope>NUCLEOTIDE SEQUENCE [LARGE SCALE GENOMIC DNA]</scope>
    <source>
        <strain evidence="2">finn</strain>
    </source>
</reference>
<dbReference type="OrthoDB" id="413361at2759"/>